<evidence type="ECO:0000256" key="2">
    <source>
        <dbReference type="ARBA" id="ARBA00023125"/>
    </source>
</evidence>
<dbReference type="AlphaFoldDB" id="A0A0M2V7A4"/>
<dbReference type="PANTHER" id="PTHR30204">
    <property type="entry name" value="REDOX-CYCLING DRUG-SENSING TRANSCRIPTIONAL ACTIVATOR SOXR"/>
    <property type="match status" value="1"/>
</dbReference>
<dbReference type="SUPFAM" id="SSF46955">
    <property type="entry name" value="Putative DNA-binding domain"/>
    <property type="match status" value="1"/>
</dbReference>
<dbReference type="InterPro" id="IPR011791">
    <property type="entry name" value="CadR-PbrR"/>
</dbReference>
<dbReference type="GO" id="GO:0045893">
    <property type="term" value="P:positive regulation of DNA-templated transcription"/>
    <property type="evidence" value="ECO:0007669"/>
    <property type="project" value="InterPro"/>
</dbReference>
<dbReference type="Proteomes" id="UP000034228">
    <property type="component" value="Unassembled WGS sequence"/>
</dbReference>
<keyword evidence="4" id="KW-0175">Coiled coil</keyword>
<gene>
    <name evidence="6" type="ORF">WG68_04105</name>
</gene>
<evidence type="ECO:0000313" key="6">
    <source>
        <dbReference type="EMBL" id="KKO46506.1"/>
    </source>
</evidence>
<dbReference type="PANTHER" id="PTHR30204:SF92">
    <property type="entry name" value="HTH-TYPE TRANSCRIPTIONAL REGULATOR ZNTR"/>
    <property type="match status" value="1"/>
</dbReference>
<reference evidence="6 7" key="1">
    <citation type="submission" date="2015-03" db="EMBL/GenBank/DDBJ databases">
        <title>Draft genome sequences of two protease-producing strains of Arsukibacterium isolated from two cold and alkaline environments.</title>
        <authorList>
            <person name="Lylloff J.E."/>
            <person name="Skov L.B."/>
            <person name="Jepsen M."/>
            <person name="Hallin P.F."/>
            <person name="Sorensen S.J."/>
            <person name="Stougaard P."/>
            <person name="Glaring M.A."/>
        </authorList>
    </citation>
    <scope>NUCLEOTIDE SEQUENCE [LARGE SCALE GENOMIC DNA]</scope>
    <source>
        <strain evidence="6 7">GCM72</strain>
    </source>
</reference>
<evidence type="ECO:0000256" key="1">
    <source>
        <dbReference type="ARBA" id="ARBA00023015"/>
    </source>
</evidence>
<dbReference type="PATRIC" id="fig|336831.14.peg.3134"/>
<name>A0A0M2V7A4_9GAMM</name>
<dbReference type="GO" id="GO:0003677">
    <property type="term" value="F:DNA binding"/>
    <property type="evidence" value="ECO:0007669"/>
    <property type="project" value="UniProtKB-KW"/>
</dbReference>
<dbReference type="InterPro" id="IPR009061">
    <property type="entry name" value="DNA-bd_dom_put_sf"/>
</dbReference>
<keyword evidence="3" id="KW-0804">Transcription</keyword>
<dbReference type="OrthoDB" id="9808480at2"/>
<evidence type="ECO:0000256" key="3">
    <source>
        <dbReference type="ARBA" id="ARBA00023163"/>
    </source>
</evidence>
<dbReference type="InterPro" id="IPR015358">
    <property type="entry name" value="Tscrpt_reg_MerR_DNA-bd"/>
</dbReference>
<dbReference type="GO" id="GO:0003700">
    <property type="term" value="F:DNA-binding transcription factor activity"/>
    <property type="evidence" value="ECO:0007669"/>
    <property type="project" value="InterPro"/>
</dbReference>
<keyword evidence="1" id="KW-0805">Transcription regulation</keyword>
<dbReference type="PROSITE" id="PS00552">
    <property type="entry name" value="HTH_MERR_1"/>
    <property type="match status" value="1"/>
</dbReference>
<keyword evidence="7" id="KW-1185">Reference proteome</keyword>
<dbReference type="Pfam" id="PF00376">
    <property type="entry name" value="MerR"/>
    <property type="match status" value="1"/>
</dbReference>
<feature type="domain" description="HTH merR-type" evidence="5">
    <location>
        <begin position="19"/>
        <end position="88"/>
    </location>
</feature>
<dbReference type="EMBL" id="LAHO01000003">
    <property type="protein sequence ID" value="KKO46506.1"/>
    <property type="molecule type" value="Genomic_DNA"/>
</dbReference>
<keyword evidence="2" id="KW-0238">DNA-binding</keyword>
<organism evidence="6 7">
    <name type="scientific">Arsukibacterium ikkense</name>
    <dbReference type="NCBI Taxonomy" id="336831"/>
    <lineage>
        <taxon>Bacteria</taxon>
        <taxon>Pseudomonadati</taxon>
        <taxon>Pseudomonadota</taxon>
        <taxon>Gammaproteobacteria</taxon>
        <taxon>Chromatiales</taxon>
        <taxon>Chromatiaceae</taxon>
        <taxon>Arsukibacterium</taxon>
    </lineage>
</organism>
<sequence length="154" mass="17604">MEHSLKSIVTIESIGRSMIIKIGELAKISGCSVQTIRHYDKEQLLSAKIRSDGNFRLYDQADIERLLFIKHCRSLDLSLAEIRQLLSLNDSPMSQCDDVNQMIEQHIEQVERRIADLTQLNKQLKALRLSCNSKRTVEHCGILKQLNEAVSQTN</sequence>
<dbReference type="PRINTS" id="PR00040">
    <property type="entry name" value="HTHMERR"/>
</dbReference>
<protein>
    <submittedName>
        <fullName evidence="6">MerR family transcriptional regulator</fullName>
    </submittedName>
</protein>
<evidence type="ECO:0000313" key="7">
    <source>
        <dbReference type="Proteomes" id="UP000034228"/>
    </source>
</evidence>
<dbReference type="CDD" id="cd04784">
    <property type="entry name" value="HTH_CadR-PbrR"/>
    <property type="match status" value="1"/>
</dbReference>
<dbReference type="Gene3D" id="1.10.1660.10">
    <property type="match status" value="1"/>
</dbReference>
<dbReference type="STRING" id="336831.WG68_04105"/>
<evidence type="ECO:0000259" key="5">
    <source>
        <dbReference type="PROSITE" id="PS50937"/>
    </source>
</evidence>
<feature type="coiled-coil region" evidence="4">
    <location>
        <begin position="100"/>
        <end position="127"/>
    </location>
</feature>
<comment type="caution">
    <text evidence="6">The sequence shown here is derived from an EMBL/GenBank/DDBJ whole genome shotgun (WGS) entry which is preliminary data.</text>
</comment>
<dbReference type="Pfam" id="PF09278">
    <property type="entry name" value="MerR-DNA-bind"/>
    <property type="match status" value="1"/>
</dbReference>
<accession>A0A0M2V7A4</accession>
<dbReference type="InterPro" id="IPR000551">
    <property type="entry name" value="MerR-type_HTH_dom"/>
</dbReference>
<proteinExistence type="predicted"/>
<dbReference type="InterPro" id="IPR047057">
    <property type="entry name" value="MerR_fam"/>
</dbReference>
<dbReference type="NCBIfam" id="TIGR02047">
    <property type="entry name" value="CadR-PbrR"/>
    <property type="match status" value="1"/>
</dbReference>
<evidence type="ECO:0000256" key="4">
    <source>
        <dbReference type="SAM" id="Coils"/>
    </source>
</evidence>
<dbReference type="SMART" id="SM00422">
    <property type="entry name" value="HTH_MERR"/>
    <property type="match status" value="1"/>
</dbReference>
<dbReference type="PROSITE" id="PS50937">
    <property type="entry name" value="HTH_MERR_2"/>
    <property type="match status" value="1"/>
</dbReference>
<dbReference type="GO" id="GO:0046872">
    <property type="term" value="F:metal ion binding"/>
    <property type="evidence" value="ECO:0007669"/>
    <property type="project" value="InterPro"/>
</dbReference>